<evidence type="ECO:0000256" key="3">
    <source>
        <dbReference type="ARBA" id="ARBA00022559"/>
    </source>
</evidence>
<keyword evidence="6 14" id="KW-0732">Signal</keyword>
<dbReference type="InterPro" id="IPR004852">
    <property type="entry name" value="Di-haem_cyt_c_peroxidsae"/>
</dbReference>
<feature type="binding site" description="covalent" evidence="11">
    <location>
        <position position="73"/>
    </location>
    <ligand>
        <name>heme c</name>
        <dbReference type="ChEBI" id="CHEBI:61717"/>
        <label>1</label>
    </ligand>
</feature>
<evidence type="ECO:0000256" key="12">
    <source>
        <dbReference type="PIRSR" id="PIRSR000294-2"/>
    </source>
</evidence>
<name>A0A1F6G7L8_9PROT</name>
<evidence type="ECO:0000313" key="17">
    <source>
        <dbReference type="Proteomes" id="UP000178449"/>
    </source>
</evidence>
<evidence type="ECO:0000256" key="11">
    <source>
        <dbReference type="PIRSR" id="PIRSR000294-1"/>
    </source>
</evidence>
<feature type="binding site" description="covalent" evidence="11">
    <location>
        <position position="70"/>
    </location>
    <ligand>
        <name>heme c</name>
        <dbReference type="ChEBI" id="CHEBI:61717"/>
        <label>1</label>
    </ligand>
</feature>
<comment type="PTM">
    <text evidence="11">Binds 2 heme groups per subunit.</text>
</comment>
<dbReference type="PROSITE" id="PS51007">
    <property type="entry name" value="CYTC"/>
    <property type="match status" value="1"/>
</dbReference>
<dbReference type="PANTHER" id="PTHR30600:SF7">
    <property type="entry name" value="CYTOCHROME C PEROXIDASE-RELATED"/>
    <property type="match status" value="1"/>
</dbReference>
<dbReference type="Pfam" id="PF03150">
    <property type="entry name" value="CCP_MauG"/>
    <property type="match status" value="1"/>
</dbReference>
<accession>A0A1F6G7L8</accession>
<dbReference type="InterPro" id="IPR051395">
    <property type="entry name" value="Cytochrome_c_Peroxidase/MauG"/>
</dbReference>
<keyword evidence="9" id="KW-0560">Oxidoreductase</keyword>
<dbReference type="InterPro" id="IPR009056">
    <property type="entry name" value="Cyt_c-like_dom"/>
</dbReference>
<dbReference type="Pfam" id="PF00034">
    <property type="entry name" value="Cytochrom_C"/>
    <property type="match status" value="1"/>
</dbReference>
<feature type="binding site" description="axial binding residue" evidence="12">
    <location>
        <position position="74"/>
    </location>
    <ligand>
        <name>heme c</name>
        <dbReference type="ChEBI" id="CHEBI:61717"/>
        <label>1</label>
    </ligand>
    <ligandPart>
        <name>Fe</name>
        <dbReference type="ChEBI" id="CHEBI:18248"/>
    </ligandPart>
</feature>
<keyword evidence="2" id="KW-0813">Transport</keyword>
<feature type="chain" id="PRO_5009524524" evidence="14">
    <location>
        <begin position="20"/>
        <end position="349"/>
    </location>
</feature>
<evidence type="ECO:0000256" key="9">
    <source>
        <dbReference type="ARBA" id="ARBA00023002"/>
    </source>
</evidence>
<evidence type="ECO:0000256" key="7">
    <source>
        <dbReference type="ARBA" id="ARBA00022764"/>
    </source>
</evidence>
<dbReference type="PANTHER" id="PTHR30600">
    <property type="entry name" value="CYTOCHROME C PEROXIDASE-RELATED"/>
    <property type="match status" value="1"/>
</dbReference>
<evidence type="ECO:0000256" key="14">
    <source>
        <dbReference type="SAM" id="SignalP"/>
    </source>
</evidence>
<dbReference type="EMBL" id="MFNE01000043">
    <property type="protein sequence ID" value="OGG94111.1"/>
    <property type="molecule type" value="Genomic_DNA"/>
</dbReference>
<evidence type="ECO:0000256" key="8">
    <source>
        <dbReference type="ARBA" id="ARBA00022982"/>
    </source>
</evidence>
<dbReference type="FunFam" id="1.10.760.10:FF:000004">
    <property type="entry name" value="Cytochrome c peroxidase"/>
    <property type="match status" value="1"/>
</dbReference>
<keyword evidence="10 12" id="KW-0408">Iron</keyword>
<gene>
    <name evidence="16" type="ORF">A2527_09695</name>
</gene>
<evidence type="ECO:0000256" key="6">
    <source>
        <dbReference type="ARBA" id="ARBA00022729"/>
    </source>
</evidence>
<sequence length="349" mass="37627">MKRFIAILAFPLLAQAALADDLLKSAQDQFKPLPSKGVELKDNPNSKARFELGQMLYFEPRLSKSGLISCHSCHNLSTGGADLQTTSTGHGWQKGPRNAPTTLNSAYHIAQFWDGRAPDLEAQAKGPVQAGVEMASTPAQVEAVLNSMPDYQKHFKKAFPNDKQPVSFDNMAKAIALFEASLVTPDSKFDLYLKGKKALNKTETAGLKLFIDKGCASCHNGVNIGGGSYQKFGVVKAPIDQIRPVADTGRQKVTSKAEDAYVFRVPTLRNIELTGPYFHSGAVSDLGEAVKIMGEVQLGVELSKKEIKELVAFLETLTGKQPQVTVPALPPSTKETPKPDLSVAAPAAH</sequence>
<feature type="binding site" description="covalent" evidence="11">
    <location>
        <position position="215"/>
    </location>
    <ligand>
        <name>heme c</name>
        <dbReference type="ChEBI" id="CHEBI:61717"/>
        <label>2</label>
    </ligand>
</feature>
<dbReference type="GO" id="GO:0042597">
    <property type="term" value="C:periplasmic space"/>
    <property type="evidence" value="ECO:0007669"/>
    <property type="project" value="UniProtKB-SubCell"/>
</dbReference>
<feature type="binding site" description="axial binding residue" evidence="12">
    <location>
        <position position="219"/>
    </location>
    <ligand>
        <name>heme c</name>
        <dbReference type="ChEBI" id="CHEBI:61717"/>
        <label>2</label>
    </ligand>
    <ligandPart>
        <name>Fe</name>
        <dbReference type="ChEBI" id="CHEBI:18248"/>
    </ligandPart>
</feature>
<keyword evidence="3 16" id="KW-0575">Peroxidase</keyword>
<keyword evidence="8" id="KW-0249">Electron transport</keyword>
<feature type="domain" description="Cytochrome c" evidence="15">
    <location>
        <begin position="201"/>
        <end position="318"/>
    </location>
</feature>
<evidence type="ECO:0000256" key="4">
    <source>
        <dbReference type="ARBA" id="ARBA00022617"/>
    </source>
</evidence>
<dbReference type="InterPro" id="IPR036909">
    <property type="entry name" value="Cyt_c-like_dom_sf"/>
</dbReference>
<feature type="binding site" description="covalent" evidence="11">
    <location>
        <position position="218"/>
    </location>
    <ligand>
        <name>heme c</name>
        <dbReference type="ChEBI" id="CHEBI:61717"/>
        <label>2</label>
    </ligand>
</feature>
<keyword evidence="7" id="KW-0574">Periplasm</keyword>
<dbReference type="GO" id="GO:0020037">
    <property type="term" value="F:heme binding"/>
    <property type="evidence" value="ECO:0007669"/>
    <property type="project" value="InterPro"/>
</dbReference>
<evidence type="ECO:0000256" key="13">
    <source>
        <dbReference type="SAM" id="MobiDB-lite"/>
    </source>
</evidence>
<dbReference type="PIRSF" id="PIRSF000294">
    <property type="entry name" value="Cytochrome-c_peroxidase"/>
    <property type="match status" value="1"/>
</dbReference>
<evidence type="ECO:0000256" key="1">
    <source>
        <dbReference type="ARBA" id="ARBA00004418"/>
    </source>
</evidence>
<feature type="signal peptide" evidence="14">
    <location>
        <begin position="1"/>
        <end position="19"/>
    </location>
</feature>
<dbReference type="SUPFAM" id="SSF46626">
    <property type="entry name" value="Cytochrome c"/>
    <property type="match status" value="2"/>
</dbReference>
<dbReference type="GO" id="GO:0009055">
    <property type="term" value="F:electron transfer activity"/>
    <property type="evidence" value="ECO:0007669"/>
    <property type="project" value="InterPro"/>
</dbReference>
<organism evidence="16 17">
    <name type="scientific">Candidatus Lambdaproteobacteria bacterium RIFOXYD2_FULL_50_16</name>
    <dbReference type="NCBI Taxonomy" id="1817772"/>
    <lineage>
        <taxon>Bacteria</taxon>
        <taxon>Pseudomonadati</taxon>
        <taxon>Pseudomonadota</taxon>
        <taxon>Candidatus Lambdaproteobacteria</taxon>
    </lineage>
</organism>
<dbReference type="STRING" id="1817772.A2527_09695"/>
<dbReference type="Proteomes" id="UP000178449">
    <property type="component" value="Unassembled WGS sequence"/>
</dbReference>
<evidence type="ECO:0000313" key="16">
    <source>
        <dbReference type="EMBL" id="OGG94111.1"/>
    </source>
</evidence>
<evidence type="ECO:0000256" key="5">
    <source>
        <dbReference type="ARBA" id="ARBA00022723"/>
    </source>
</evidence>
<dbReference type="InterPro" id="IPR026259">
    <property type="entry name" value="MauG/Cytc_peroxidase"/>
</dbReference>
<protein>
    <submittedName>
        <fullName evidence="16">Cytochrome C peroxidase</fullName>
    </submittedName>
</protein>
<feature type="binding site" description="axial binding residue" evidence="12">
    <location>
        <position position="90"/>
    </location>
    <ligand>
        <name>heme c</name>
        <dbReference type="ChEBI" id="CHEBI:61717"/>
        <label>1</label>
    </ligand>
    <ligandPart>
        <name>Fe</name>
        <dbReference type="ChEBI" id="CHEBI:18248"/>
    </ligandPart>
</feature>
<keyword evidence="5 12" id="KW-0479">Metal-binding</keyword>
<evidence type="ECO:0000259" key="15">
    <source>
        <dbReference type="PROSITE" id="PS51007"/>
    </source>
</evidence>
<feature type="binding site" description="axial binding residue" evidence="12">
    <location>
        <position position="293"/>
    </location>
    <ligand>
        <name>heme c</name>
        <dbReference type="ChEBI" id="CHEBI:61717"/>
        <label>2</label>
    </ligand>
    <ligandPart>
        <name>Fe</name>
        <dbReference type="ChEBI" id="CHEBI:18248"/>
    </ligandPart>
</feature>
<reference evidence="16 17" key="1">
    <citation type="journal article" date="2016" name="Nat. Commun.">
        <title>Thousands of microbial genomes shed light on interconnected biogeochemical processes in an aquifer system.</title>
        <authorList>
            <person name="Anantharaman K."/>
            <person name="Brown C.T."/>
            <person name="Hug L.A."/>
            <person name="Sharon I."/>
            <person name="Castelle C.J."/>
            <person name="Probst A.J."/>
            <person name="Thomas B.C."/>
            <person name="Singh A."/>
            <person name="Wilkins M.J."/>
            <person name="Karaoz U."/>
            <person name="Brodie E.L."/>
            <person name="Williams K.H."/>
            <person name="Hubbard S.S."/>
            <person name="Banfield J.F."/>
        </authorList>
    </citation>
    <scope>NUCLEOTIDE SEQUENCE [LARGE SCALE GENOMIC DNA]</scope>
</reference>
<evidence type="ECO:0000256" key="10">
    <source>
        <dbReference type="ARBA" id="ARBA00023004"/>
    </source>
</evidence>
<proteinExistence type="predicted"/>
<evidence type="ECO:0000256" key="2">
    <source>
        <dbReference type="ARBA" id="ARBA00022448"/>
    </source>
</evidence>
<dbReference type="Gene3D" id="1.10.760.10">
    <property type="entry name" value="Cytochrome c-like domain"/>
    <property type="match status" value="2"/>
</dbReference>
<dbReference type="GO" id="GO:0046872">
    <property type="term" value="F:metal ion binding"/>
    <property type="evidence" value="ECO:0007669"/>
    <property type="project" value="UniProtKB-KW"/>
</dbReference>
<comment type="subcellular location">
    <subcellularLocation>
        <location evidence="1">Periplasm</location>
    </subcellularLocation>
</comment>
<dbReference type="AlphaFoldDB" id="A0A1F6G7L8"/>
<comment type="caution">
    <text evidence="16">The sequence shown here is derived from an EMBL/GenBank/DDBJ whole genome shotgun (WGS) entry which is preliminary data.</text>
</comment>
<feature type="region of interest" description="Disordered" evidence="13">
    <location>
        <begin position="324"/>
        <end position="349"/>
    </location>
</feature>
<comment type="cofactor">
    <cofactor evidence="11">
        <name>heme</name>
        <dbReference type="ChEBI" id="CHEBI:30413"/>
    </cofactor>
    <text evidence="11">Binds 2 heme groups.</text>
</comment>
<dbReference type="GO" id="GO:0004130">
    <property type="term" value="F:cytochrome-c peroxidase activity"/>
    <property type="evidence" value="ECO:0007669"/>
    <property type="project" value="TreeGrafter"/>
</dbReference>
<keyword evidence="4 11" id="KW-0349">Heme</keyword>